<evidence type="ECO:0000256" key="1">
    <source>
        <dbReference type="SAM" id="MobiDB-lite"/>
    </source>
</evidence>
<proteinExistence type="predicted"/>
<name>A0A426X2Z1_ENSVE</name>
<evidence type="ECO:0000313" key="3">
    <source>
        <dbReference type="Proteomes" id="UP000287651"/>
    </source>
</evidence>
<dbReference type="EMBL" id="AMZH03028217">
    <property type="protein sequence ID" value="RRT33810.1"/>
    <property type="molecule type" value="Genomic_DNA"/>
</dbReference>
<dbReference type="AlphaFoldDB" id="A0A426X2Z1"/>
<reference evidence="2 3" key="1">
    <citation type="journal article" date="2014" name="Agronomy (Basel)">
        <title>A Draft Genome Sequence for Ensete ventricosum, the Drought-Tolerant Tree Against Hunger.</title>
        <authorList>
            <person name="Harrison J."/>
            <person name="Moore K.A."/>
            <person name="Paszkiewicz K."/>
            <person name="Jones T."/>
            <person name="Grant M."/>
            <person name="Ambacheew D."/>
            <person name="Muzemil S."/>
            <person name="Studholme D.J."/>
        </authorList>
    </citation>
    <scope>NUCLEOTIDE SEQUENCE [LARGE SCALE GENOMIC DNA]</scope>
</reference>
<comment type="caution">
    <text evidence="2">The sequence shown here is derived from an EMBL/GenBank/DDBJ whole genome shotgun (WGS) entry which is preliminary data.</text>
</comment>
<feature type="region of interest" description="Disordered" evidence="1">
    <location>
        <begin position="38"/>
        <end position="83"/>
    </location>
</feature>
<protein>
    <submittedName>
        <fullName evidence="2">Uncharacterized protein</fullName>
    </submittedName>
</protein>
<organism evidence="2 3">
    <name type="scientific">Ensete ventricosum</name>
    <name type="common">Abyssinian banana</name>
    <name type="synonym">Musa ensete</name>
    <dbReference type="NCBI Taxonomy" id="4639"/>
    <lineage>
        <taxon>Eukaryota</taxon>
        <taxon>Viridiplantae</taxon>
        <taxon>Streptophyta</taxon>
        <taxon>Embryophyta</taxon>
        <taxon>Tracheophyta</taxon>
        <taxon>Spermatophyta</taxon>
        <taxon>Magnoliopsida</taxon>
        <taxon>Liliopsida</taxon>
        <taxon>Zingiberales</taxon>
        <taxon>Musaceae</taxon>
        <taxon>Ensete</taxon>
    </lineage>
</organism>
<dbReference type="Proteomes" id="UP000287651">
    <property type="component" value="Unassembled WGS sequence"/>
</dbReference>
<sequence>MQGWPPTAKAPYKVAISCGKTARAATARGHNRLQCDARKGGSAVGHPQGAVACSQPYHQPPLGKADADGQGQPPPVQGQRRRR</sequence>
<evidence type="ECO:0000313" key="2">
    <source>
        <dbReference type="EMBL" id="RRT33810.1"/>
    </source>
</evidence>
<accession>A0A426X2Z1</accession>
<gene>
    <name evidence="2" type="ORF">B296_00046731</name>
</gene>